<dbReference type="PROSITE" id="PS51352">
    <property type="entry name" value="THIOREDOXIN_2"/>
    <property type="match status" value="1"/>
</dbReference>
<feature type="coiled-coil region" evidence="4">
    <location>
        <begin position="97"/>
        <end position="124"/>
    </location>
</feature>
<organism evidence="6 7">
    <name type="scientific">Candidatus Nealsonbacteria bacterium CG23_combo_of_CG06-09_8_20_14_all_36_125</name>
    <dbReference type="NCBI Taxonomy" id="1974719"/>
    <lineage>
        <taxon>Bacteria</taxon>
        <taxon>Candidatus Nealsoniibacteriota</taxon>
    </lineage>
</organism>
<evidence type="ECO:0000259" key="5">
    <source>
        <dbReference type="PROSITE" id="PS51352"/>
    </source>
</evidence>
<dbReference type="Gene3D" id="3.90.460.10">
    <property type="entry name" value="Ferredoxin thioredoxin reductase catalytic beta subunit"/>
    <property type="match status" value="1"/>
</dbReference>
<dbReference type="InterPro" id="IPR017937">
    <property type="entry name" value="Thioredoxin_CS"/>
</dbReference>
<dbReference type="EMBL" id="PCRR01000007">
    <property type="protein sequence ID" value="PIP24744.1"/>
    <property type="molecule type" value="Genomic_DNA"/>
</dbReference>
<feature type="domain" description="Thioredoxin" evidence="5">
    <location>
        <begin position="1"/>
        <end position="105"/>
    </location>
</feature>
<dbReference type="Proteomes" id="UP000237258">
    <property type="component" value="Unassembled WGS sequence"/>
</dbReference>
<keyword evidence="4" id="KW-0175">Coiled coil</keyword>
<dbReference type="Pfam" id="PF02943">
    <property type="entry name" value="FeThRed_B"/>
    <property type="match status" value="1"/>
</dbReference>
<dbReference type="PANTHER" id="PTHR45663">
    <property type="entry name" value="GEO12009P1"/>
    <property type="match status" value="1"/>
</dbReference>
<keyword evidence="1" id="KW-0813">Transport</keyword>
<dbReference type="PROSITE" id="PS00194">
    <property type="entry name" value="THIOREDOXIN_1"/>
    <property type="match status" value="1"/>
</dbReference>
<dbReference type="GO" id="GO:0016730">
    <property type="term" value="F:oxidoreductase activity, acting on iron-sulfur proteins as donors"/>
    <property type="evidence" value="ECO:0007669"/>
    <property type="project" value="InterPro"/>
</dbReference>
<dbReference type="SUPFAM" id="SSF52833">
    <property type="entry name" value="Thioredoxin-like"/>
    <property type="match status" value="1"/>
</dbReference>
<evidence type="ECO:0000256" key="3">
    <source>
        <dbReference type="ARBA" id="ARBA00023157"/>
    </source>
</evidence>
<comment type="caution">
    <text evidence="6">The sequence shown here is derived from an EMBL/GenBank/DDBJ whole genome shotgun (WGS) entry which is preliminary data.</text>
</comment>
<dbReference type="Gene3D" id="3.40.30.10">
    <property type="entry name" value="Glutaredoxin"/>
    <property type="match status" value="1"/>
</dbReference>
<gene>
    <name evidence="6" type="ORF">COX33_00220</name>
</gene>
<accession>A0A2G9YZS8</accession>
<dbReference type="Pfam" id="PF00085">
    <property type="entry name" value="Thioredoxin"/>
    <property type="match status" value="1"/>
</dbReference>
<evidence type="ECO:0000313" key="7">
    <source>
        <dbReference type="Proteomes" id="UP000237258"/>
    </source>
</evidence>
<evidence type="ECO:0000256" key="1">
    <source>
        <dbReference type="ARBA" id="ARBA00022448"/>
    </source>
</evidence>
<protein>
    <recommendedName>
        <fullName evidence="5">Thioredoxin domain-containing protein</fullName>
    </recommendedName>
</protein>
<evidence type="ECO:0000256" key="4">
    <source>
        <dbReference type="SAM" id="Coils"/>
    </source>
</evidence>
<dbReference type="InterPro" id="IPR036249">
    <property type="entry name" value="Thioredoxin-like_sf"/>
</dbReference>
<evidence type="ECO:0000313" key="6">
    <source>
        <dbReference type="EMBL" id="PIP24744.1"/>
    </source>
</evidence>
<name>A0A2G9YZS8_9BACT</name>
<dbReference type="InterPro" id="IPR004209">
    <property type="entry name" value="FTR_bsu"/>
</dbReference>
<sequence length="194" mass="22185">MLILTDENFEKEISASPKPILVDFYTFWCAPCTILTPILEKLVGEFKEKIIFAKVNLDTAPLAAQKYGVDRIPTVILFNGGKPISGFVGVRSEPEIRKWLEENLKDNEEKIEKIIKESEEYAIKNGFKLNPSREVVERIIKGLLENEKKYGARYCPCRRVTGNSEEDKPKICPCQFVQKEIEKEGHCLCGLFVK</sequence>
<dbReference type="SUPFAM" id="SSF57662">
    <property type="entry name" value="Ferredoxin thioredoxin reductase (FTR), catalytic beta chain"/>
    <property type="match status" value="1"/>
</dbReference>
<dbReference type="GO" id="GO:0015035">
    <property type="term" value="F:protein-disulfide reductase activity"/>
    <property type="evidence" value="ECO:0007669"/>
    <property type="project" value="TreeGrafter"/>
</dbReference>
<dbReference type="InterPro" id="IPR036644">
    <property type="entry name" value="FTR_bsu_sf"/>
</dbReference>
<dbReference type="GO" id="GO:0005737">
    <property type="term" value="C:cytoplasm"/>
    <property type="evidence" value="ECO:0007669"/>
    <property type="project" value="TreeGrafter"/>
</dbReference>
<proteinExistence type="predicted"/>
<dbReference type="CDD" id="cd02956">
    <property type="entry name" value="ybbN"/>
    <property type="match status" value="1"/>
</dbReference>
<reference evidence="6 7" key="1">
    <citation type="submission" date="2017-09" db="EMBL/GenBank/DDBJ databases">
        <title>Depth-based differentiation of microbial function through sediment-hosted aquifers and enrichment of novel symbionts in the deep terrestrial subsurface.</title>
        <authorList>
            <person name="Probst A.J."/>
            <person name="Ladd B."/>
            <person name="Jarett J.K."/>
            <person name="Geller-Mcgrath D.E."/>
            <person name="Sieber C.M."/>
            <person name="Emerson J.B."/>
            <person name="Anantharaman K."/>
            <person name="Thomas B.C."/>
            <person name="Malmstrom R."/>
            <person name="Stieglmeier M."/>
            <person name="Klingl A."/>
            <person name="Woyke T."/>
            <person name="Ryan C.M."/>
            <person name="Banfield J.F."/>
        </authorList>
    </citation>
    <scope>NUCLEOTIDE SEQUENCE [LARGE SCALE GENOMIC DNA]</scope>
    <source>
        <strain evidence="6">CG23_combo_of_CG06-09_8_20_14_all_36_125</strain>
    </source>
</reference>
<dbReference type="PANTHER" id="PTHR45663:SF11">
    <property type="entry name" value="GEO12009P1"/>
    <property type="match status" value="1"/>
</dbReference>
<keyword evidence="3" id="KW-1015">Disulfide bond</keyword>
<dbReference type="InterPro" id="IPR013766">
    <property type="entry name" value="Thioredoxin_domain"/>
</dbReference>
<evidence type="ECO:0000256" key="2">
    <source>
        <dbReference type="ARBA" id="ARBA00022982"/>
    </source>
</evidence>
<keyword evidence="2" id="KW-0249">Electron transport</keyword>
<dbReference type="AlphaFoldDB" id="A0A2G9YZS8"/>